<dbReference type="RefSeq" id="WP_340225132.1">
    <property type="nucleotide sequence ID" value="NZ_JAVFJF020000114.1"/>
</dbReference>
<comment type="caution">
    <text evidence="1">The sequence shown here is derived from an EMBL/GenBank/DDBJ whole genome shotgun (WGS) entry which is preliminary data.</text>
</comment>
<evidence type="ECO:0000313" key="1">
    <source>
        <dbReference type="EMBL" id="MEJ8676969.1"/>
    </source>
</evidence>
<accession>A0ABU8V7D3</accession>
<evidence type="ECO:0000313" key="2">
    <source>
        <dbReference type="Proteomes" id="UP001224516"/>
    </source>
</evidence>
<evidence type="ECO:0008006" key="3">
    <source>
        <dbReference type="Google" id="ProtNLM"/>
    </source>
</evidence>
<dbReference type="EMBL" id="JAVFJF020000114">
    <property type="protein sequence ID" value="MEJ8676969.1"/>
    <property type="molecule type" value="Genomic_DNA"/>
</dbReference>
<dbReference type="Gene3D" id="2.30.110.50">
    <property type="match status" value="1"/>
</dbReference>
<reference evidence="1 2" key="1">
    <citation type="submission" date="2023-12" db="EMBL/GenBank/DDBJ databases">
        <title>Evaluation and characterization of a potential secondary metabolite violacein from indigenous Chromobacterium amazonense SAM215.</title>
        <authorList>
            <person name="Tarafdar M.R."/>
            <person name="Abedin S.M."/>
            <person name="Atiqua A."/>
            <person name="Saha A."/>
            <person name="Khan S.N."/>
        </authorList>
    </citation>
    <scope>NUCLEOTIDE SEQUENCE [LARGE SCALE GENOMIC DNA]</scope>
    <source>
        <strain evidence="1 2">SAM215</strain>
    </source>
</reference>
<protein>
    <recommendedName>
        <fullName evidence="3">Type VI secretion system tip protein VgrG</fullName>
    </recommendedName>
</protein>
<proteinExistence type="predicted"/>
<dbReference type="Proteomes" id="UP001224516">
    <property type="component" value="Unassembled WGS sequence"/>
</dbReference>
<name>A0ABU8V7D3_9NEIS</name>
<organism evidence="1 2">
    <name type="scientific">Chromobacterium amazonense</name>
    <dbReference type="NCBI Taxonomy" id="1382803"/>
    <lineage>
        <taxon>Bacteria</taxon>
        <taxon>Pseudomonadati</taxon>
        <taxon>Pseudomonadota</taxon>
        <taxon>Betaproteobacteria</taxon>
        <taxon>Neisseriales</taxon>
        <taxon>Chromobacteriaceae</taxon>
        <taxon>Chromobacterium</taxon>
    </lineage>
</organism>
<keyword evidence="2" id="KW-1185">Reference proteome</keyword>
<gene>
    <name evidence="1" type="ORF">QCL97_019800</name>
</gene>
<feature type="non-terminal residue" evidence="1">
    <location>
        <position position="62"/>
    </location>
</feature>
<sequence>MDLNALLASFASAFGQDRRVLTLRLGTGQIAAEQLLPLSLQAEEGLSQPYRYTLTCLSPDTH</sequence>